<dbReference type="SUPFAM" id="SSF52540">
    <property type="entry name" value="P-loop containing nucleoside triphosphate hydrolases"/>
    <property type="match status" value="1"/>
</dbReference>
<accession>A0ABQ4P0C6</accession>
<dbReference type="SMART" id="SM00382">
    <property type="entry name" value="AAA"/>
    <property type="match status" value="1"/>
</dbReference>
<dbReference type="InterPro" id="IPR027417">
    <property type="entry name" value="P-loop_NTPase"/>
</dbReference>
<feature type="domain" description="AAA+ ATPase" evidence="1">
    <location>
        <begin position="69"/>
        <end position="228"/>
    </location>
</feature>
<gene>
    <name evidence="2" type="ORF">TUM3794_20120</name>
</gene>
<comment type="caution">
    <text evidence="2">The sequence shown here is derived from an EMBL/GenBank/DDBJ whole genome shotgun (WGS) entry which is preliminary data.</text>
</comment>
<protein>
    <recommendedName>
        <fullName evidence="1">AAA+ ATPase domain-containing protein</fullName>
    </recommendedName>
</protein>
<keyword evidence="3" id="KW-1185">Reference proteome</keyword>
<dbReference type="EMBL" id="BPEU01000013">
    <property type="protein sequence ID" value="GIU40946.1"/>
    <property type="molecule type" value="Genomic_DNA"/>
</dbReference>
<dbReference type="InterPro" id="IPR003593">
    <property type="entry name" value="AAA+_ATPase"/>
</dbReference>
<name>A0ABQ4P0C6_SHECO</name>
<evidence type="ECO:0000259" key="1">
    <source>
        <dbReference type="SMART" id="SM00382"/>
    </source>
</evidence>
<organism evidence="2 3">
    <name type="scientific">Shewanella colwelliana</name>
    <name type="common">Alteromonas colwelliana</name>
    <dbReference type="NCBI Taxonomy" id="23"/>
    <lineage>
        <taxon>Bacteria</taxon>
        <taxon>Pseudomonadati</taxon>
        <taxon>Pseudomonadota</taxon>
        <taxon>Gammaproteobacteria</taxon>
        <taxon>Alteromonadales</taxon>
        <taxon>Shewanellaceae</taxon>
        <taxon>Shewanella</taxon>
    </lineage>
</organism>
<evidence type="ECO:0000313" key="3">
    <source>
        <dbReference type="Proteomes" id="UP000773469"/>
    </source>
</evidence>
<dbReference type="RefSeq" id="WP_220756894.1">
    <property type="nucleotide sequence ID" value="NZ_BPEU01000013.1"/>
</dbReference>
<reference evidence="2 3" key="1">
    <citation type="submission" date="2021-05" db="EMBL/GenBank/DDBJ databases">
        <title>Molecular characterization for Shewanella algae harboring chromosomal blaOXA-55-like strains isolated from clinical and environment sample.</title>
        <authorList>
            <person name="Ohama Y."/>
            <person name="Aoki K."/>
            <person name="Harada S."/>
            <person name="Moriya K."/>
            <person name="Ishii Y."/>
            <person name="Tateda K."/>
        </authorList>
    </citation>
    <scope>NUCLEOTIDE SEQUENCE [LARGE SCALE GENOMIC DNA]</scope>
    <source>
        <strain evidence="2 3">MBTL60-118</strain>
    </source>
</reference>
<dbReference type="Proteomes" id="UP000773469">
    <property type="component" value="Unassembled WGS sequence"/>
</dbReference>
<sequence>MSEKLLSSVKAVENFAKNLSGVLSNDYNIKLKPIKLLHASSKALGYRNWGQYFELNKPTDKDLLQANSGGKNTYLVGKSGSGKSSYIQGLLLFAANSRYRNIVILDAGLSYKRFAETRSDVSFNEITPEITSALYDYITVFELESILYEQGELSSRVINNLLLQLQNHCDAETLVIIDEAWLMPKSLFKWALTEFPGETLVSVMGHSDIETIGHKECFSGEINMEDLGLLAAG</sequence>
<evidence type="ECO:0000313" key="2">
    <source>
        <dbReference type="EMBL" id="GIU40946.1"/>
    </source>
</evidence>
<proteinExistence type="predicted"/>
<dbReference type="Gene3D" id="3.40.50.300">
    <property type="entry name" value="P-loop containing nucleotide triphosphate hydrolases"/>
    <property type="match status" value="1"/>
</dbReference>